<gene>
    <name evidence="7" type="ORF">PSQ90_10770</name>
</gene>
<organism evidence="7 8">
    <name type="scientific">Devosia rhodophyticola</name>
    <dbReference type="NCBI Taxonomy" id="3026423"/>
    <lineage>
        <taxon>Bacteria</taxon>
        <taxon>Pseudomonadati</taxon>
        <taxon>Pseudomonadota</taxon>
        <taxon>Alphaproteobacteria</taxon>
        <taxon>Hyphomicrobiales</taxon>
        <taxon>Devosiaceae</taxon>
        <taxon>Devosia</taxon>
    </lineage>
</organism>
<evidence type="ECO:0000256" key="2">
    <source>
        <dbReference type="ARBA" id="ARBA00005417"/>
    </source>
</evidence>
<sequence length="340" mass="37657">MEASSQETGNEPLLVVNDLKKYYPVNGGWFKPPSELKALDGISFTLERGETLGLVGESGCGKTTLGRCILRAIEPSGGKIEFLNGRTYMDILKLDTKSLRDLRAQMQMVFQDPYGSLDPRMTVFDIIAEPLTTKSRISGKKLTERVAELMEMVGLEVKFLNRYPHAFSGGQRQRIGIARALATNPELVVCDEAVSALDVSVQAQILNLLKDLQQELGITYLFISHNLSVVRHISDRIAVMYLGRLVELAESDQMFEKPMHPYTEMLLSAIPSPDPDVKRQAAVDGEVPNPANVPPGCAFCDRCKYAIPKCRTERPELRALQNNHLAACHRAEELSLVGAV</sequence>
<dbReference type="CDD" id="cd03257">
    <property type="entry name" value="ABC_NikE_OppD_transporters"/>
    <property type="match status" value="1"/>
</dbReference>
<keyword evidence="3" id="KW-0813">Transport</keyword>
<comment type="subcellular location">
    <subcellularLocation>
        <location evidence="1">Cell inner membrane</location>
        <topology evidence="1">Peripheral membrane protein</topology>
    </subcellularLocation>
</comment>
<accession>A0ABY7YUD9</accession>
<dbReference type="InterPro" id="IPR027417">
    <property type="entry name" value="P-loop_NTPase"/>
</dbReference>
<dbReference type="Pfam" id="PF00005">
    <property type="entry name" value="ABC_tran"/>
    <property type="match status" value="1"/>
</dbReference>
<evidence type="ECO:0000313" key="7">
    <source>
        <dbReference type="EMBL" id="WDR04797.1"/>
    </source>
</evidence>
<keyword evidence="8" id="KW-1185">Reference proteome</keyword>
<dbReference type="SUPFAM" id="SSF52540">
    <property type="entry name" value="P-loop containing nucleoside triphosphate hydrolases"/>
    <property type="match status" value="1"/>
</dbReference>
<dbReference type="SMART" id="SM00382">
    <property type="entry name" value="AAA"/>
    <property type="match status" value="1"/>
</dbReference>
<dbReference type="EMBL" id="CP118247">
    <property type="protein sequence ID" value="WDR04797.1"/>
    <property type="molecule type" value="Genomic_DNA"/>
</dbReference>
<dbReference type="PROSITE" id="PS50893">
    <property type="entry name" value="ABC_TRANSPORTER_2"/>
    <property type="match status" value="1"/>
</dbReference>
<dbReference type="PANTHER" id="PTHR43776">
    <property type="entry name" value="TRANSPORT ATP-BINDING PROTEIN"/>
    <property type="match status" value="1"/>
</dbReference>
<evidence type="ECO:0000259" key="6">
    <source>
        <dbReference type="PROSITE" id="PS50893"/>
    </source>
</evidence>
<name>A0ABY7YUD9_9HYPH</name>
<evidence type="ECO:0000256" key="4">
    <source>
        <dbReference type="ARBA" id="ARBA00022741"/>
    </source>
</evidence>
<dbReference type="GO" id="GO:0005524">
    <property type="term" value="F:ATP binding"/>
    <property type="evidence" value="ECO:0007669"/>
    <property type="project" value="UniProtKB-KW"/>
</dbReference>
<feature type="domain" description="ABC transporter" evidence="6">
    <location>
        <begin position="14"/>
        <end position="267"/>
    </location>
</feature>
<dbReference type="PROSITE" id="PS00211">
    <property type="entry name" value="ABC_TRANSPORTER_1"/>
    <property type="match status" value="1"/>
</dbReference>
<dbReference type="NCBIfam" id="NF008453">
    <property type="entry name" value="PRK11308.1"/>
    <property type="match status" value="1"/>
</dbReference>
<dbReference type="InterPro" id="IPR013563">
    <property type="entry name" value="Oligopep_ABC_C"/>
</dbReference>
<dbReference type="PANTHER" id="PTHR43776:SF7">
    <property type="entry name" value="D,D-DIPEPTIDE TRANSPORT ATP-BINDING PROTEIN DDPF-RELATED"/>
    <property type="match status" value="1"/>
</dbReference>
<dbReference type="InterPro" id="IPR017871">
    <property type="entry name" value="ABC_transporter-like_CS"/>
</dbReference>
<protein>
    <submittedName>
        <fullName evidence="7">Dipeptide ABC transporter ATP-binding protein</fullName>
    </submittedName>
</protein>
<evidence type="ECO:0000256" key="3">
    <source>
        <dbReference type="ARBA" id="ARBA00022448"/>
    </source>
</evidence>
<reference evidence="7 8" key="1">
    <citation type="submission" date="2023-02" db="EMBL/GenBank/DDBJ databases">
        <title>Devosia chondri sp. nov., isolated from the phycosphere of marine algae.</title>
        <authorList>
            <person name="Kim J.M."/>
            <person name="Lee J.K."/>
            <person name="Choi B.J."/>
            <person name="Bayburt H."/>
            <person name="Jeon C.O."/>
        </authorList>
    </citation>
    <scope>NUCLEOTIDE SEQUENCE [LARGE SCALE GENOMIC DNA]</scope>
    <source>
        <strain evidence="7 8">G2-5</strain>
    </source>
</reference>
<dbReference type="Gene3D" id="3.40.50.300">
    <property type="entry name" value="P-loop containing nucleotide triphosphate hydrolases"/>
    <property type="match status" value="1"/>
</dbReference>
<dbReference type="RefSeq" id="WP_282210318.1">
    <property type="nucleotide sequence ID" value="NZ_CP118247.1"/>
</dbReference>
<keyword evidence="5 7" id="KW-0067">ATP-binding</keyword>
<evidence type="ECO:0000256" key="5">
    <source>
        <dbReference type="ARBA" id="ARBA00022840"/>
    </source>
</evidence>
<dbReference type="Proteomes" id="UP001222118">
    <property type="component" value="Chromosome"/>
</dbReference>
<dbReference type="InterPro" id="IPR003439">
    <property type="entry name" value="ABC_transporter-like_ATP-bd"/>
</dbReference>
<dbReference type="InterPro" id="IPR050319">
    <property type="entry name" value="ABC_transp_ATP-bind"/>
</dbReference>
<dbReference type="NCBIfam" id="TIGR01727">
    <property type="entry name" value="oligo_HPY"/>
    <property type="match status" value="1"/>
</dbReference>
<proteinExistence type="inferred from homology"/>
<comment type="similarity">
    <text evidence="2">Belongs to the ABC transporter superfamily.</text>
</comment>
<keyword evidence="4" id="KW-0547">Nucleotide-binding</keyword>
<dbReference type="Pfam" id="PF08352">
    <property type="entry name" value="oligo_HPY"/>
    <property type="match status" value="1"/>
</dbReference>
<evidence type="ECO:0000313" key="8">
    <source>
        <dbReference type="Proteomes" id="UP001222118"/>
    </source>
</evidence>
<dbReference type="InterPro" id="IPR003593">
    <property type="entry name" value="AAA+_ATPase"/>
</dbReference>
<evidence type="ECO:0000256" key="1">
    <source>
        <dbReference type="ARBA" id="ARBA00004417"/>
    </source>
</evidence>